<dbReference type="PANTHER" id="PTHR33371:SF15">
    <property type="entry name" value="LIPOPROTEIN LPRN"/>
    <property type="match status" value="1"/>
</dbReference>
<evidence type="ECO:0000259" key="4">
    <source>
        <dbReference type="Pfam" id="PF11887"/>
    </source>
</evidence>
<dbReference type="NCBIfam" id="TIGR00996">
    <property type="entry name" value="Mtu_fam_mce"/>
    <property type="match status" value="1"/>
</dbReference>
<gene>
    <name evidence="5" type="ORF">D5H75_07620</name>
</gene>
<evidence type="ECO:0000256" key="2">
    <source>
        <dbReference type="SAM" id="SignalP"/>
    </source>
</evidence>
<feature type="domain" description="Mce/MlaD" evidence="3">
    <location>
        <begin position="48"/>
        <end position="120"/>
    </location>
</feature>
<evidence type="ECO:0000313" key="6">
    <source>
        <dbReference type="Proteomes" id="UP000265768"/>
    </source>
</evidence>
<dbReference type="AlphaFoldDB" id="A0A3A4AVP7"/>
<dbReference type="PANTHER" id="PTHR33371">
    <property type="entry name" value="INTERMEMBRANE PHOSPHOLIPID TRANSPORT SYSTEM BINDING PROTEIN MLAD-RELATED"/>
    <property type="match status" value="1"/>
</dbReference>
<reference evidence="5 6" key="1">
    <citation type="submission" date="2018-09" db="EMBL/GenBank/DDBJ databases">
        <title>YIM 75507 draft genome.</title>
        <authorList>
            <person name="Tang S."/>
            <person name="Feng Y."/>
        </authorList>
    </citation>
    <scope>NUCLEOTIDE SEQUENCE [LARGE SCALE GENOMIC DNA]</scope>
    <source>
        <strain evidence="5 6">YIM 75507</strain>
    </source>
</reference>
<keyword evidence="6" id="KW-1185">Reference proteome</keyword>
<feature type="domain" description="Mammalian cell entry C-terminal" evidence="4">
    <location>
        <begin position="133"/>
        <end position="278"/>
    </location>
</feature>
<accession>A0A3A4AVP7</accession>
<evidence type="ECO:0000256" key="1">
    <source>
        <dbReference type="SAM" id="MobiDB-lite"/>
    </source>
</evidence>
<dbReference type="InterPro" id="IPR005693">
    <property type="entry name" value="Mce"/>
</dbReference>
<dbReference type="InterPro" id="IPR003399">
    <property type="entry name" value="Mce/MlaD"/>
</dbReference>
<dbReference type="Pfam" id="PF02470">
    <property type="entry name" value="MlaD"/>
    <property type="match status" value="1"/>
</dbReference>
<dbReference type="GO" id="GO:0005576">
    <property type="term" value="C:extracellular region"/>
    <property type="evidence" value="ECO:0007669"/>
    <property type="project" value="TreeGrafter"/>
</dbReference>
<comment type="caution">
    <text evidence="5">The sequence shown here is derived from an EMBL/GenBank/DDBJ whole genome shotgun (WGS) entry which is preliminary data.</text>
</comment>
<evidence type="ECO:0000313" key="5">
    <source>
        <dbReference type="EMBL" id="RJL34310.1"/>
    </source>
</evidence>
<sequence length="367" mass="39234">MSGPPTARDRPAGARRPRIPRLIAAALAAALSAGACSIQTAGAPTGGPVLHGTFDDVQTLVAGHSVQVNDVIVGTVTDVRLEGYKAKVTMEIGEGRRIPAGTSAAIARTSLLGENYVKLILPPGKDLATGPFLASGARIENTSLQPDLELVTEKAAPVIDALGSQNIEAVADAVYTGFNGKGEQLHRLVERGKLVTDTYAAARHDLVRAVDDLARLGRALSKDREDLADVPESIARAGERLLSERKRLKKAVNELLKLARTANDTIYVRHAERLRTMLNRFDGITVAVYRGREDLKKTARDLLAFIKAPPIVHEGQAMFFAWIKGLLPPAGGREPGGKPKSPLDELGGKVLKEAPKKDFTMLLGPPR</sequence>
<evidence type="ECO:0000259" key="3">
    <source>
        <dbReference type="Pfam" id="PF02470"/>
    </source>
</evidence>
<dbReference type="EMBL" id="QZEY01000002">
    <property type="protein sequence ID" value="RJL34310.1"/>
    <property type="molecule type" value="Genomic_DNA"/>
</dbReference>
<feature type="chain" id="PRO_5039554404" evidence="2">
    <location>
        <begin position="36"/>
        <end position="367"/>
    </location>
</feature>
<feature type="region of interest" description="Disordered" evidence="1">
    <location>
        <begin position="331"/>
        <end position="350"/>
    </location>
</feature>
<name>A0A3A4AVP7_9ACTN</name>
<dbReference type="RefSeq" id="WP_119925611.1">
    <property type="nucleotide sequence ID" value="NZ_QZEY01000002.1"/>
</dbReference>
<keyword evidence="2" id="KW-0732">Signal</keyword>
<organism evidence="5 6">
    <name type="scientific">Bailinhaonella thermotolerans</name>
    <dbReference type="NCBI Taxonomy" id="1070861"/>
    <lineage>
        <taxon>Bacteria</taxon>
        <taxon>Bacillati</taxon>
        <taxon>Actinomycetota</taxon>
        <taxon>Actinomycetes</taxon>
        <taxon>Streptosporangiales</taxon>
        <taxon>Streptosporangiaceae</taxon>
        <taxon>Bailinhaonella</taxon>
    </lineage>
</organism>
<feature type="signal peptide" evidence="2">
    <location>
        <begin position="1"/>
        <end position="35"/>
    </location>
</feature>
<dbReference type="Proteomes" id="UP000265768">
    <property type="component" value="Unassembled WGS sequence"/>
</dbReference>
<dbReference type="InterPro" id="IPR024516">
    <property type="entry name" value="Mce_C"/>
</dbReference>
<dbReference type="Pfam" id="PF11887">
    <property type="entry name" value="Mce4_CUP1"/>
    <property type="match status" value="1"/>
</dbReference>
<dbReference type="InterPro" id="IPR052336">
    <property type="entry name" value="MlaD_Phospholipid_Transporter"/>
</dbReference>
<protein>
    <submittedName>
        <fullName evidence="5">MCE family protein</fullName>
    </submittedName>
</protein>
<feature type="compositionally biased region" description="Basic and acidic residues" evidence="1">
    <location>
        <begin position="335"/>
        <end position="350"/>
    </location>
</feature>
<proteinExistence type="predicted"/>
<dbReference type="OrthoDB" id="3460101at2"/>